<dbReference type="InterPro" id="IPR003438">
    <property type="entry name" value="GDNF_rcpt"/>
</dbReference>
<dbReference type="GO" id="GO:0038023">
    <property type="term" value="F:signaling receptor activity"/>
    <property type="evidence" value="ECO:0007669"/>
    <property type="project" value="InterPro"/>
</dbReference>
<evidence type="ECO:0000256" key="4">
    <source>
        <dbReference type="ARBA" id="ARBA00023136"/>
    </source>
</evidence>
<dbReference type="AlphaFoldDB" id="A0A3B4ZPJ1"/>
<dbReference type="GeneTree" id="ENSGT00730000111274"/>
<reference evidence="7" key="1">
    <citation type="submission" date="2023-09" db="UniProtKB">
        <authorList>
            <consortium name="Ensembl"/>
        </authorList>
    </citation>
    <scope>IDENTIFICATION</scope>
</reference>
<sequence>MTLESLYYDCEFDTSAYTSIQTAFTRETIRAAGTQETPVAQTRPYTLMENPVFLPPSCACVIQDEGCQIKGSEVCNMTIQTILDQFPSLQGCVCAQEEDLCDSIQVLASQCRRKPGAVFSVVSKISSYRWNYIFCLPKAIRCVTAVDAVCNRHLVPVLQACTKGQCDSQRCQQATQQFYGNMPQNVAEMLVMCECEPSDQSCLQMKTGLQSGTCGDETWICQETFYQCQFVYNDQLCICDRQSSKTVQEEHCCAQLLHQMDPVLMQGTDSECKMAFLATIGTTLHHPCTCKGVHNDELLTCNIIHDVFHNRSCFSELGSVHCGKMLLVPLNLLMSMILNKHGHMVSLHFKFSPSYCCQHDSNSFQFIKTVAYVLSFQIICCMLLQQCYFLELLYYCLWLLSVKYGK</sequence>
<dbReference type="GO" id="GO:0043235">
    <property type="term" value="C:receptor complex"/>
    <property type="evidence" value="ECO:0007669"/>
    <property type="project" value="TreeGrafter"/>
</dbReference>
<keyword evidence="5" id="KW-0325">Glycoprotein</keyword>
<evidence type="ECO:0000256" key="5">
    <source>
        <dbReference type="ARBA" id="ARBA00023180"/>
    </source>
</evidence>
<dbReference type="GO" id="GO:0009897">
    <property type="term" value="C:external side of plasma membrane"/>
    <property type="evidence" value="ECO:0007669"/>
    <property type="project" value="TreeGrafter"/>
</dbReference>
<evidence type="ECO:0000259" key="6">
    <source>
        <dbReference type="SMART" id="SM00907"/>
    </source>
</evidence>
<dbReference type="Pfam" id="PF02351">
    <property type="entry name" value="GDNF"/>
    <property type="match status" value="1"/>
</dbReference>
<evidence type="ECO:0000256" key="3">
    <source>
        <dbReference type="ARBA" id="ARBA00022729"/>
    </source>
</evidence>
<keyword evidence="3" id="KW-0732">Signal</keyword>
<comment type="subcellular location">
    <subcellularLocation>
        <location evidence="1">Cell membrane</location>
    </subcellularLocation>
</comment>
<dbReference type="PANTHER" id="PTHR10269:SF1">
    <property type="entry name" value="GDNF FAMILY RECEPTOR ALPHA-LIKE"/>
    <property type="match status" value="1"/>
</dbReference>
<evidence type="ECO:0000256" key="1">
    <source>
        <dbReference type="ARBA" id="ARBA00004236"/>
    </source>
</evidence>
<evidence type="ECO:0000256" key="2">
    <source>
        <dbReference type="ARBA" id="ARBA00022475"/>
    </source>
</evidence>
<organism evidence="7">
    <name type="scientific">Stegastes partitus</name>
    <name type="common">bicolor damselfish</name>
    <dbReference type="NCBI Taxonomy" id="144197"/>
    <lineage>
        <taxon>Eukaryota</taxon>
        <taxon>Metazoa</taxon>
        <taxon>Chordata</taxon>
        <taxon>Craniata</taxon>
        <taxon>Vertebrata</taxon>
        <taxon>Euteleostomi</taxon>
        <taxon>Actinopterygii</taxon>
        <taxon>Neopterygii</taxon>
        <taxon>Teleostei</taxon>
        <taxon>Neoteleostei</taxon>
        <taxon>Acanthomorphata</taxon>
        <taxon>Ovalentaria</taxon>
        <taxon>Pomacentridae</taxon>
        <taxon>Stegastes</taxon>
    </lineage>
</organism>
<dbReference type="Ensembl" id="ENSSPAT00000008298.1">
    <property type="protein sequence ID" value="ENSSPAP00000008144.1"/>
    <property type="gene ID" value="ENSSPAG00000006219.1"/>
</dbReference>
<dbReference type="PANTHER" id="PTHR10269">
    <property type="entry name" value="GDNF RECEPTOR ALPHA"/>
    <property type="match status" value="1"/>
</dbReference>
<evidence type="ECO:0000313" key="7">
    <source>
        <dbReference type="Ensembl" id="ENSSPAP00000008144.1"/>
    </source>
</evidence>
<keyword evidence="4" id="KW-0472">Membrane</keyword>
<dbReference type="GO" id="GO:0007399">
    <property type="term" value="P:nervous system development"/>
    <property type="evidence" value="ECO:0007669"/>
    <property type="project" value="TreeGrafter"/>
</dbReference>
<keyword evidence="2" id="KW-1003">Cell membrane</keyword>
<protein>
    <recommendedName>
        <fullName evidence="6">GDNF/GAS1 domain-containing protein</fullName>
    </recommendedName>
</protein>
<dbReference type="InterPro" id="IPR016017">
    <property type="entry name" value="GDNF/GAS1"/>
</dbReference>
<proteinExistence type="predicted"/>
<feature type="domain" description="GDNF/GAS1" evidence="6">
    <location>
        <begin position="135"/>
        <end position="214"/>
    </location>
</feature>
<accession>A0A3B4ZPJ1</accession>
<name>A0A3B4ZPJ1_9TELE</name>
<dbReference type="SMART" id="SM00907">
    <property type="entry name" value="GDNF"/>
    <property type="match status" value="1"/>
</dbReference>
<dbReference type="STRING" id="144197.ENSSPAP00000008144"/>